<evidence type="ECO:0000256" key="8">
    <source>
        <dbReference type="SAM" id="Phobius"/>
    </source>
</evidence>
<dbReference type="Pfam" id="PF02534">
    <property type="entry name" value="T4SS-DNA_transf"/>
    <property type="match status" value="1"/>
</dbReference>
<dbReference type="Gene3D" id="3.40.50.300">
    <property type="entry name" value="P-loop containing nucleotide triphosphate hydrolases"/>
    <property type="match status" value="1"/>
</dbReference>
<comment type="similarity">
    <text evidence="2">Belongs to the VirD4/TraG family.</text>
</comment>
<dbReference type="InterPro" id="IPR027417">
    <property type="entry name" value="P-loop_NTPase"/>
</dbReference>
<keyword evidence="5 8" id="KW-1133">Transmembrane helix</keyword>
<comment type="caution">
    <text evidence="9">The sequence shown here is derived from an EMBL/GenBank/DDBJ whole genome shotgun (WGS) entry which is preliminary data.</text>
</comment>
<keyword evidence="3" id="KW-1003">Cell membrane</keyword>
<feature type="transmembrane region" description="Helical" evidence="8">
    <location>
        <begin position="66"/>
        <end position="87"/>
    </location>
</feature>
<evidence type="ECO:0000256" key="4">
    <source>
        <dbReference type="ARBA" id="ARBA00022692"/>
    </source>
</evidence>
<protein>
    <recommendedName>
        <fullName evidence="11">Type IV secretion system protein VirD4</fullName>
    </recommendedName>
</protein>
<comment type="subcellular location">
    <subcellularLocation>
        <location evidence="1">Cell membrane</location>
        <topology evidence="1">Multi-pass membrane protein</topology>
    </subcellularLocation>
</comment>
<keyword evidence="4 8" id="KW-0812">Transmembrane</keyword>
<dbReference type="PANTHER" id="PTHR37937">
    <property type="entry name" value="CONJUGATIVE TRANSFER: DNA TRANSPORT"/>
    <property type="match status" value="1"/>
</dbReference>
<evidence type="ECO:0000256" key="7">
    <source>
        <dbReference type="SAM" id="MobiDB-lite"/>
    </source>
</evidence>
<evidence type="ECO:0000313" key="10">
    <source>
        <dbReference type="Proteomes" id="UP001499910"/>
    </source>
</evidence>
<dbReference type="EMBL" id="BAABHW010000009">
    <property type="protein sequence ID" value="GAA5082126.1"/>
    <property type="molecule type" value="Genomic_DNA"/>
</dbReference>
<keyword evidence="10" id="KW-1185">Reference proteome</keyword>
<dbReference type="PANTHER" id="PTHR37937:SF1">
    <property type="entry name" value="CONJUGATIVE TRANSFER: DNA TRANSPORT"/>
    <property type="match status" value="1"/>
</dbReference>
<reference evidence="10" key="1">
    <citation type="journal article" date="2019" name="Int. J. Syst. Evol. Microbiol.">
        <title>The Global Catalogue of Microorganisms (GCM) 10K type strain sequencing project: providing services to taxonomists for standard genome sequencing and annotation.</title>
        <authorList>
            <consortium name="The Broad Institute Genomics Platform"/>
            <consortium name="The Broad Institute Genome Sequencing Center for Infectious Disease"/>
            <person name="Wu L."/>
            <person name="Ma J."/>
        </authorList>
    </citation>
    <scope>NUCLEOTIDE SEQUENCE [LARGE SCALE GENOMIC DNA]</scope>
    <source>
        <strain evidence="10">JCM 18015</strain>
    </source>
</reference>
<name>A0ABP9LS17_9RHOB</name>
<evidence type="ECO:0000256" key="5">
    <source>
        <dbReference type="ARBA" id="ARBA00022989"/>
    </source>
</evidence>
<dbReference type="Proteomes" id="UP001499910">
    <property type="component" value="Unassembled WGS sequence"/>
</dbReference>
<evidence type="ECO:0000313" key="9">
    <source>
        <dbReference type="EMBL" id="GAA5082126.1"/>
    </source>
</evidence>
<gene>
    <name evidence="9" type="ORF">GCM10023209_37470</name>
</gene>
<dbReference type="SUPFAM" id="SSF52540">
    <property type="entry name" value="P-loop containing nucleoside triphosphate hydrolases"/>
    <property type="match status" value="1"/>
</dbReference>
<feature type="transmembrane region" description="Helical" evidence="8">
    <location>
        <begin position="34"/>
        <end position="54"/>
    </location>
</feature>
<evidence type="ECO:0000256" key="6">
    <source>
        <dbReference type="ARBA" id="ARBA00023136"/>
    </source>
</evidence>
<organism evidence="9 10">
    <name type="scientific">[Roseibacterium] beibuensis</name>
    <dbReference type="NCBI Taxonomy" id="1193142"/>
    <lineage>
        <taxon>Bacteria</taxon>
        <taxon>Pseudomonadati</taxon>
        <taxon>Pseudomonadota</taxon>
        <taxon>Alphaproteobacteria</taxon>
        <taxon>Rhodobacterales</taxon>
        <taxon>Roseobacteraceae</taxon>
        <taxon>Roseicyclus</taxon>
    </lineage>
</organism>
<evidence type="ECO:0000256" key="2">
    <source>
        <dbReference type="ARBA" id="ARBA00008806"/>
    </source>
</evidence>
<dbReference type="InterPro" id="IPR051539">
    <property type="entry name" value="T4SS-coupling_protein"/>
</dbReference>
<accession>A0ABP9LS17</accession>
<evidence type="ECO:0000256" key="3">
    <source>
        <dbReference type="ARBA" id="ARBA00022475"/>
    </source>
</evidence>
<dbReference type="CDD" id="cd01127">
    <property type="entry name" value="TrwB_TraG_TraD_VirD4"/>
    <property type="match status" value="2"/>
</dbReference>
<keyword evidence="6 8" id="KW-0472">Membrane</keyword>
<feature type="region of interest" description="Disordered" evidence="7">
    <location>
        <begin position="1"/>
        <end position="30"/>
    </location>
</feature>
<evidence type="ECO:0000256" key="1">
    <source>
        <dbReference type="ARBA" id="ARBA00004651"/>
    </source>
</evidence>
<dbReference type="InterPro" id="IPR003688">
    <property type="entry name" value="TraG/VirD4"/>
</dbReference>
<sequence length="578" mass="63079">MTLLDGAAMAASSPPRIPEPARAKMNNGTNPKGGSPTAALLLGASFYGLAHLWGQYMVAGDAADGLYTGMFKVIGGIAMLGGLGGYYKGWQQREKRKASRETSGTFGDAAFATLEECEDKGLFDPKGLYLGLLNGRPLFYRGKAHLLTCAPARQGKGINIVLPNLLHYQGSVIVTDPKGELAAVTAQHRRERLGQDVAVFNPWGLHGLPQDRINPLENVIAIAGNPALQRGLSDEVKAIVMQLYPEPEDTRNQYFREGSRSIMRAVLMYLALCSPKLCALPEMWRIIANPLRLERMVEAMRKEDVLGGLLADLGDDLAHQMEDNPDLFGDFRAGAVQHLSIFEPGGYLADAVSASDISLADLKSGNVSLYLAFPPDRIVSHGAALGLIVNQAITAVARSSKRGEVLFMLDEFANLGKLAGLAESLTALPGLGVRVWMFVQELAEMVRIYGVNTAKTIQSQAEVRQFFAVNSDELAQALSRALGQKTVKTINFNLGRSDTDEIGESLSETGQPLMRAEDITQLERNQQILLVKGVKVILGELLAVWFFSPWREWLSPNPVEGDYPKKKPRVRFGYELKK</sequence>
<evidence type="ECO:0008006" key="11">
    <source>
        <dbReference type="Google" id="ProtNLM"/>
    </source>
</evidence>
<proteinExistence type="inferred from homology"/>